<dbReference type="PANTHER" id="PTHR24213">
    <property type="entry name" value="ACTIN-BINDING LIM PROTEIN"/>
    <property type="match status" value="1"/>
</dbReference>
<gene>
    <name evidence="8" type="primary">LOC113080389</name>
</gene>
<dbReference type="PANTHER" id="PTHR24213:SF18">
    <property type="entry name" value="ACTIN-BINDING LIM PROTEIN 1"/>
    <property type="match status" value="1"/>
</dbReference>
<reference evidence="8" key="1">
    <citation type="submission" date="2025-08" db="UniProtKB">
        <authorList>
            <consortium name="RefSeq"/>
        </authorList>
    </citation>
    <scope>IDENTIFICATION</scope>
    <source>
        <strain evidence="8">Wakin</strain>
        <tissue evidence="8">Muscle</tissue>
    </source>
</reference>
<dbReference type="Proteomes" id="UP000515129">
    <property type="component" value="Unplaced"/>
</dbReference>
<dbReference type="SMART" id="SM00153">
    <property type="entry name" value="VHP"/>
    <property type="match status" value="1"/>
</dbReference>
<sequence length="503" mass="57297">MAPPTVSVIISSCLECSVKHVSSSSLGRSWRLGTSTTTPAVPACSRCNQMFTEGEEMYLQGSTVWHPGCKHSPRGEERQRLLPASLALLSKTERQPTRSSSESICSRPGSSIPSSPGHTIYAKVDNEILDYRDLAAIPKVKAIYDIERPDLINYEPLYTTSLDESEERESVGELQSSRRECSPMLEDRTRSPTPTAEGYYEMRERILHRSTSQGSIGSPIYSRHNYTPTLSRSPQHFHRPDQGVNIYRKPPIYKQHDSAAFAAQSKSADDIIKSAKFPSAYTPGPDYPAKIETDCWSFPIFHAALGTDGRRRSREEDEEELQKRRQIQEEHLNKIQSGLGKMILKEEMEKEMIREHHARSLSAQRYEHGSNRNSPSKTGSLPGYGRIGLHRPQSTDFTQYNSYGDVCGGMREFQPMHDGHRPASRMDRGVSMPNMLEPKVYPYEMLVVTSRSRSKLPRDVDRTRLERHLAPETFFEIFGMAIQEFDRLPLWKRNELKKKARLF</sequence>
<feature type="compositionally biased region" description="Basic and acidic residues" evidence="5">
    <location>
        <begin position="168"/>
        <end position="190"/>
    </location>
</feature>
<dbReference type="GO" id="GO:0051015">
    <property type="term" value="F:actin filament binding"/>
    <property type="evidence" value="ECO:0007669"/>
    <property type="project" value="TreeGrafter"/>
</dbReference>
<feature type="region of interest" description="Disordered" evidence="5">
    <location>
        <begin position="361"/>
        <end position="386"/>
    </location>
</feature>
<evidence type="ECO:0000256" key="1">
    <source>
        <dbReference type="ARBA" id="ARBA00004496"/>
    </source>
</evidence>
<feature type="region of interest" description="Disordered" evidence="5">
    <location>
        <begin position="162"/>
        <end position="195"/>
    </location>
</feature>
<dbReference type="GO" id="GO:0060271">
    <property type="term" value="P:cilium assembly"/>
    <property type="evidence" value="ECO:0007669"/>
    <property type="project" value="TreeGrafter"/>
</dbReference>
<evidence type="ECO:0000256" key="5">
    <source>
        <dbReference type="SAM" id="MobiDB-lite"/>
    </source>
</evidence>
<feature type="domain" description="HP" evidence="6">
    <location>
        <begin position="435"/>
        <end position="503"/>
    </location>
</feature>
<dbReference type="GO" id="GO:0030032">
    <property type="term" value="P:lamellipodium assembly"/>
    <property type="evidence" value="ECO:0007669"/>
    <property type="project" value="TreeGrafter"/>
</dbReference>
<feature type="compositionally biased region" description="Low complexity" evidence="5">
    <location>
        <begin position="103"/>
        <end position="117"/>
    </location>
</feature>
<feature type="region of interest" description="Disordered" evidence="5">
    <location>
        <begin position="90"/>
        <end position="118"/>
    </location>
</feature>
<dbReference type="InterPro" id="IPR032402">
    <property type="entry name" value="AbLIM_anchor"/>
</dbReference>
<dbReference type="AlphaFoldDB" id="A0A6P6NIR0"/>
<dbReference type="GO" id="GO:0005737">
    <property type="term" value="C:cytoplasm"/>
    <property type="evidence" value="ECO:0007669"/>
    <property type="project" value="UniProtKB-SubCell"/>
</dbReference>
<evidence type="ECO:0000256" key="4">
    <source>
        <dbReference type="ARBA" id="ARBA00022737"/>
    </source>
</evidence>
<dbReference type="Gene3D" id="1.10.950.10">
    <property type="entry name" value="Villin headpiece domain"/>
    <property type="match status" value="1"/>
</dbReference>
<comment type="subcellular location">
    <subcellularLocation>
        <location evidence="1">Cytoplasm</location>
    </subcellularLocation>
</comment>
<organism evidence="7 8">
    <name type="scientific">Carassius auratus</name>
    <name type="common">Goldfish</name>
    <dbReference type="NCBI Taxonomy" id="7957"/>
    <lineage>
        <taxon>Eukaryota</taxon>
        <taxon>Metazoa</taxon>
        <taxon>Chordata</taxon>
        <taxon>Craniata</taxon>
        <taxon>Vertebrata</taxon>
        <taxon>Euteleostomi</taxon>
        <taxon>Actinopterygii</taxon>
        <taxon>Neopterygii</taxon>
        <taxon>Teleostei</taxon>
        <taxon>Ostariophysi</taxon>
        <taxon>Cypriniformes</taxon>
        <taxon>Cyprinidae</taxon>
        <taxon>Cyprininae</taxon>
        <taxon>Carassius</taxon>
    </lineage>
</organism>
<evidence type="ECO:0000313" key="7">
    <source>
        <dbReference type="Proteomes" id="UP000515129"/>
    </source>
</evidence>
<dbReference type="RefSeq" id="XP_026108344.1">
    <property type="nucleotide sequence ID" value="XM_026252559.1"/>
</dbReference>
<evidence type="ECO:0000259" key="6">
    <source>
        <dbReference type="PROSITE" id="PS51089"/>
    </source>
</evidence>
<feature type="region of interest" description="Disordered" evidence="5">
    <location>
        <begin position="308"/>
        <end position="333"/>
    </location>
</feature>
<dbReference type="PROSITE" id="PS51089">
    <property type="entry name" value="HP"/>
    <property type="match status" value="1"/>
</dbReference>
<keyword evidence="3" id="KW-0597">Phosphoprotein</keyword>
<dbReference type="FunFam" id="1.10.950.10:FF:000001">
    <property type="entry name" value="actin-binding LIM protein 1 isoform X2"/>
    <property type="match status" value="1"/>
</dbReference>
<dbReference type="Pfam" id="PF16182">
    <property type="entry name" value="AbLIM_anchor"/>
    <property type="match status" value="1"/>
</dbReference>
<proteinExistence type="predicted"/>
<dbReference type="InterPro" id="IPR036886">
    <property type="entry name" value="Villin_headpiece_dom_sf"/>
</dbReference>
<dbReference type="GeneID" id="113080389"/>
<protein>
    <submittedName>
        <fullName evidence="8">Actin-binding LIM protein 1-like isoform X2</fullName>
    </submittedName>
</protein>
<keyword evidence="2" id="KW-0963">Cytoplasm</keyword>
<accession>A0A6P6NIR0</accession>
<evidence type="ECO:0000313" key="8">
    <source>
        <dbReference type="RefSeq" id="XP_026108344.1"/>
    </source>
</evidence>
<evidence type="ECO:0000256" key="2">
    <source>
        <dbReference type="ARBA" id="ARBA00022490"/>
    </source>
</evidence>
<evidence type="ECO:0000256" key="3">
    <source>
        <dbReference type="ARBA" id="ARBA00022553"/>
    </source>
</evidence>
<dbReference type="InterPro" id="IPR003128">
    <property type="entry name" value="Villin_headpiece"/>
</dbReference>
<keyword evidence="7" id="KW-1185">Reference proteome</keyword>
<dbReference type="Pfam" id="PF02209">
    <property type="entry name" value="VHP"/>
    <property type="match status" value="1"/>
</dbReference>
<dbReference type="SUPFAM" id="SSF47050">
    <property type="entry name" value="VHP, Villin headpiece domain"/>
    <property type="match status" value="1"/>
</dbReference>
<dbReference type="InterPro" id="IPR051618">
    <property type="entry name" value="Actin-binding_LIM"/>
</dbReference>
<dbReference type="SUPFAM" id="SSF57716">
    <property type="entry name" value="Glucocorticoid receptor-like (DNA-binding domain)"/>
    <property type="match status" value="1"/>
</dbReference>
<keyword evidence="4" id="KW-0677">Repeat</keyword>
<name>A0A6P6NIR0_CARAU</name>
<dbReference type="GO" id="GO:0001725">
    <property type="term" value="C:stress fiber"/>
    <property type="evidence" value="ECO:0007669"/>
    <property type="project" value="TreeGrafter"/>
</dbReference>
<dbReference type="GO" id="GO:0007010">
    <property type="term" value="P:cytoskeleton organization"/>
    <property type="evidence" value="ECO:0007669"/>
    <property type="project" value="InterPro"/>
</dbReference>